<dbReference type="PROSITE" id="PS50928">
    <property type="entry name" value="ABC_TM1"/>
    <property type="match status" value="1"/>
</dbReference>
<keyword evidence="3" id="KW-1003">Cell membrane</keyword>
<sequence>MKQSKAASWSVNLILSLFAVVSFFPIYMSVINSFKTQAEIFDSVLALPKNFSFDNYIGVFQELNLLSSAFNTLIVTIVGLAGIVFCGSLAGYKLARTSGKFSNFLFMLFVASMLVPFHSIMITLSQMAKGVGAQGSLIGLGFIYIGLGVNMAVFLYHGFVKAIPKELEEAAKIDGCNDFQIFTKIIFPLLKPITATILVLNVLWLWNDFLLPLIMLTDVNDYTLMLSINMLFGQYAADWPKILAALVLTALPVVVFYAFFQKYILEGIADGAIK</sequence>
<keyword evidence="6 7" id="KW-0472">Membrane</keyword>
<name>A0A1N6Y8G0_9BACI</name>
<dbReference type="Proteomes" id="UP000186385">
    <property type="component" value="Unassembled WGS sequence"/>
</dbReference>
<evidence type="ECO:0000313" key="11">
    <source>
        <dbReference type="Proteomes" id="UP000186385"/>
    </source>
</evidence>
<keyword evidence="5 7" id="KW-1133">Transmembrane helix</keyword>
<feature type="transmembrane region" description="Helical" evidence="7">
    <location>
        <begin position="181"/>
        <end position="206"/>
    </location>
</feature>
<keyword evidence="12" id="KW-1185">Reference proteome</keyword>
<dbReference type="Pfam" id="PF00528">
    <property type="entry name" value="BPD_transp_1"/>
    <property type="match status" value="1"/>
</dbReference>
<dbReference type="RefSeq" id="WP_045851933.1">
    <property type="nucleotide sequence ID" value="NZ_FTLX01000005.1"/>
</dbReference>
<keyword evidence="4 7" id="KW-0812">Transmembrane</keyword>
<gene>
    <name evidence="9" type="ORF">B1B05_12005</name>
    <name evidence="10" type="ORF">SAMN05443094_105190</name>
</gene>
<dbReference type="PANTHER" id="PTHR43744">
    <property type="entry name" value="ABC TRANSPORTER PERMEASE PROTEIN MG189-RELATED-RELATED"/>
    <property type="match status" value="1"/>
</dbReference>
<dbReference type="PANTHER" id="PTHR43744:SF8">
    <property type="entry name" value="SN-GLYCEROL-3-PHOSPHATE TRANSPORT SYSTEM PERMEASE PROTEIN UGPE"/>
    <property type="match status" value="1"/>
</dbReference>
<dbReference type="EMBL" id="MWSK01000005">
    <property type="protein sequence ID" value="OXS77553.1"/>
    <property type="molecule type" value="Genomic_DNA"/>
</dbReference>
<dbReference type="OrthoDB" id="9772609at2"/>
<keyword evidence="2 7" id="KW-0813">Transport</keyword>
<evidence type="ECO:0000259" key="8">
    <source>
        <dbReference type="PROSITE" id="PS50928"/>
    </source>
</evidence>
<feature type="transmembrane region" description="Helical" evidence="7">
    <location>
        <begin position="69"/>
        <end position="92"/>
    </location>
</feature>
<accession>A0A1N6Y8G0</accession>
<dbReference type="Gene3D" id="1.10.3720.10">
    <property type="entry name" value="MetI-like"/>
    <property type="match status" value="1"/>
</dbReference>
<feature type="transmembrane region" description="Helical" evidence="7">
    <location>
        <begin position="104"/>
        <end position="125"/>
    </location>
</feature>
<evidence type="ECO:0000313" key="9">
    <source>
        <dbReference type="EMBL" id="OXS77553.1"/>
    </source>
</evidence>
<protein>
    <submittedName>
        <fullName evidence="10">Raffinose/stachyose/melibiose transport system permease protein</fullName>
    </submittedName>
    <submittedName>
        <fullName evidence="9">Sugar ABC transporter permease</fullName>
    </submittedName>
</protein>
<evidence type="ECO:0000256" key="5">
    <source>
        <dbReference type="ARBA" id="ARBA00022989"/>
    </source>
</evidence>
<dbReference type="EMBL" id="FTLX01000005">
    <property type="protein sequence ID" value="SIR10868.1"/>
    <property type="molecule type" value="Genomic_DNA"/>
</dbReference>
<evidence type="ECO:0000256" key="1">
    <source>
        <dbReference type="ARBA" id="ARBA00004651"/>
    </source>
</evidence>
<reference evidence="12" key="2">
    <citation type="submission" date="2017-03" db="EMBL/GenBank/DDBJ databases">
        <title>Bacillus sp. V-88(T) DSM27956, whole genome shotgun sequencing project.</title>
        <authorList>
            <person name="Dastager S.G."/>
            <person name="Neurgaonkar P.S."/>
            <person name="Dharne M.S."/>
        </authorList>
    </citation>
    <scope>NUCLEOTIDE SEQUENCE [LARGE SCALE GENOMIC DNA]</scope>
    <source>
        <strain evidence="12">DSM 25145</strain>
    </source>
</reference>
<dbReference type="InterPro" id="IPR000515">
    <property type="entry name" value="MetI-like"/>
</dbReference>
<feature type="transmembrane region" description="Helical" evidence="7">
    <location>
        <begin position="242"/>
        <end position="260"/>
    </location>
</feature>
<feature type="transmembrane region" description="Helical" evidence="7">
    <location>
        <begin position="137"/>
        <end position="160"/>
    </location>
</feature>
<comment type="similarity">
    <text evidence="7">Belongs to the binding-protein-dependent transport system permease family.</text>
</comment>
<evidence type="ECO:0000256" key="3">
    <source>
        <dbReference type="ARBA" id="ARBA00022475"/>
    </source>
</evidence>
<evidence type="ECO:0000313" key="10">
    <source>
        <dbReference type="EMBL" id="SIR10868.1"/>
    </source>
</evidence>
<reference evidence="10 11" key="1">
    <citation type="submission" date="2017-01" db="EMBL/GenBank/DDBJ databases">
        <authorList>
            <person name="Mah S.A."/>
            <person name="Swanson W.J."/>
            <person name="Moy G.W."/>
            <person name="Vacquier V.D."/>
        </authorList>
    </citation>
    <scope>NUCLEOTIDE SEQUENCE [LARGE SCALE GENOMIC DNA]</scope>
    <source>
        <strain evidence="10 11">NIO-1016</strain>
    </source>
</reference>
<organism evidence="10 11">
    <name type="scientific">Domibacillus enclensis</name>
    <dbReference type="NCBI Taxonomy" id="1017273"/>
    <lineage>
        <taxon>Bacteria</taxon>
        <taxon>Bacillati</taxon>
        <taxon>Bacillota</taxon>
        <taxon>Bacilli</taxon>
        <taxon>Bacillales</taxon>
        <taxon>Bacillaceae</taxon>
        <taxon>Domibacillus</taxon>
    </lineage>
</organism>
<reference evidence="9" key="3">
    <citation type="submission" date="2017-03" db="EMBL/GenBank/DDBJ databases">
        <authorList>
            <person name="Dastager S.G."/>
            <person name="Neurgaonkar P.S."/>
            <person name="Dharne M.S."/>
        </authorList>
    </citation>
    <scope>NUCLEOTIDE SEQUENCE</scope>
    <source>
        <strain evidence="9">DSM 25145</strain>
    </source>
</reference>
<dbReference type="CDD" id="cd06261">
    <property type="entry name" value="TM_PBP2"/>
    <property type="match status" value="1"/>
</dbReference>
<comment type="subcellular location">
    <subcellularLocation>
        <location evidence="1 7">Cell membrane</location>
        <topology evidence="1 7">Multi-pass membrane protein</topology>
    </subcellularLocation>
</comment>
<feature type="transmembrane region" description="Helical" evidence="7">
    <location>
        <begin position="7"/>
        <end position="27"/>
    </location>
</feature>
<dbReference type="SUPFAM" id="SSF161098">
    <property type="entry name" value="MetI-like"/>
    <property type="match status" value="1"/>
</dbReference>
<dbReference type="GO" id="GO:0055085">
    <property type="term" value="P:transmembrane transport"/>
    <property type="evidence" value="ECO:0007669"/>
    <property type="project" value="InterPro"/>
</dbReference>
<proteinExistence type="inferred from homology"/>
<evidence type="ECO:0000313" key="12">
    <source>
        <dbReference type="Proteomes" id="UP000215545"/>
    </source>
</evidence>
<dbReference type="STRING" id="1017273.SAMN05443094_105190"/>
<evidence type="ECO:0000256" key="6">
    <source>
        <dbReference type="ARBA" id="ARBA00023136"/>
    </source>
</evidence>
<dbReference type="GO" id="GO:0005886">
    <property type="term" value="C:plasma membrane"/>
    <property type="evidence" value="ECO:0007669"/>
    <property type="project" value="UniProtKB-SubCell"/>
</dbReference>
<dbReference type="AlphaFoldDB" id="A0A1N6Y8G0"/>
<evidence type="ECO:0000256" key="2">
    <source>
        <dbReference type="ARBA" id="ARBA00022448"/>
    </source>
</evidence>
<feature type="domain" description="ABC transmembrane type-1" evidence="8">
    <location>
        <begin position="69"/>
        <end position="260"/>
    </location>
</feature>
<dbReference type="Proteomes" id="UP000215545">
    <property type="component" value="Unassembled WGS sequence"/>
</dbReference>
<evidence type="ECO:0000256" key="7">
    <source>
        <dbReference type="RuleBase" id="RU363032"/>
    </source>
</evidence>
<dbReference type="InterPro" id="IPR035906">
    <property type="entry name" value="MetI-like_sf"/>
</dbReference>
<evidence type="ECO:0000256" key="4">
    <source>
        <dbReference type="ARBA" id="ARBA00022692"/>
    </source>
</evidence>